<evidence type="ECO:0000256" key="9">
    <source>
        <dbReference type="ARBA" id="ARBA00023136"/>
    </source>
</evidence>
<proteinExistence type="inferred from homology"/>
<dbReference type="RefSeq" id="WP_259314105.1">
    <property type="nucleotide sequence ID" value="NZ_CP087164.1"/>
</dbReference>
<dbReference type="InterPro" id="IPR006068">
    <property type="entry name" value="ATPase_P-typ_cation-transptr_C"/>
</dbReference>
<dbReference type="PRINTS" id="PR00120">
    <property type="entry name" value="HATPASE"/>
</dbReference>
<sequence>MPTGGRTSAALDPEERAERLPAALDPEERAERLLAALDPEERADRLLADLGTAAGGLGAREAERRLAQHGPNEIRRVEGERLWRRIVRQLMDPLALLLWAASGFAVVEGSYAVAIVIVAVILLNAVFALLQERQAERATEALREYISARVRVRRDGQASEIEAAALVPGDIVLVGEGERLAADVRLLDGAVEVDMSPLTGESQPVLRTAARSRPAAMRIEAEDLLFTGTLCTGGEAVGVVYATGMATQLGRIAALSQRVGTELTPLQRQVNHAAKLIAVFGVLSGIVLFAVGTLAAGLSLGDSLNFAIGLLVANVPEGLLPTITLALAVGARRMARRRALIKRLPAVETLGSTDVICTDKTGTLTEGRMAVKLWWTDAGERAPGRDPFDGEPWSGLLQTAVRCNNASAREVAGGWERTGDPTESALLVGAALAGADIAGLQDERDAARARLLHFDARRKRMTTLDHEPDGPWWHAKGAPLELLDRCVAIRTAAGDRPLTGEDRARVAATFERYAAQGLRVLGLAERRAEDGAGEAPRDAAEAALVFLGLCALEDPPRAGVAEAVALCRAAGLRIIVITGDHGATVAAIARQVGITDGDPVVVAGPDLEGLPEPELDALLRTTDDLIVARSNPETKLRIVDSLRSQGHVVAMTGDGVNDAPALRRADIGIAMGASGTDVAREAATMVLTDDSFASIAAAVEEGRVVYDNVRKFITYVFAHATPEVVPFIVFALAGGAIPLPLTALMILAIDLGTETVPALALGREPGEPDIMRRPPRRRDAGLLDRSVLTRAWLWLGIVEAALVLGGFLWVLLREGWTLGDPTGAGTPLHDAHLTAMTMTFAGIVACQVGAAFACRTERASLRTIGLTTNRLLLWGIAFELAFAAAIIYLPFLQPVFDSAPLGPAELAVLATFPVIVWGVDELRRWWLRRRPARCADVGNCLEADRQDARANRS</sequence>
<dbReference type="PRINTS" id="PR00119">
    <property type="entry name" value="CATATPASE"/>
</dbReference>
<dbReference type="SMART" id="SM00831">
    <property type="entry name" value="Cation_ATPase_N"/>
    <property type="match status" value="1"/>
</dbReference>
<evidence type="ECO:0000256" key="7">
    <source>
        <dbReference type="ARBA" id="ARBA00022967"/>
    </source>
</evidence>
<keyword evidence="15" id="KW-1185">Reference proteome</keyword>
<evidence type="ECO:0000256" key="8">
    <source>
        <dbReference type="ARBA" id="ARBA00022989"/>
    </source>
</evidence>
<evidence type="ECO:0000313" key="15">
    <source>
        <dbReference type="Proteomes" id="UP001162834"/>
    </source>
</evidence>
<dbReference type="Pfam" id="PF00122">
    <property type="entry name" value="E1-E2_ATPase"/>
    <property type="match status" value="1"/>
</dbReference>
<dbReference type="PANTHER" id="PTHR43294">
    <property type="entry name" value="SODIUM/POTASSIUM-TRANSPORTING ATPASE SUBUNIT ALPHA"/>
    <property type="match status" value="1"/>
</dbReference>
<dbReference type="InterPro" id="IPR018303">
    <property type="entry name" value="ATPase_P-typ_P_site"/>
</dbReference>
<dbReference type="InterPro" id="IPR023214">
    <property type="entry name" value="HAD_sf"/>
</dbReference>
<feature type="domain" description="Cation-transporting P-type ATPase N-terminal" evidence="13">
    <location>
        <begin position="33"/>
        <end position="110"/>
    </location>
</feature>
<gene>
    <name evidence="14" type="ORF">DSM104329_00809</name>
</gene>
<feature type="transmembrane region" description="Helical" evidence="12">
    <location>
        <begin position="111"/>
        <end position="130"/>
    </location>
</feature>
<dbReference type="GO" id="GO:1902600">
    <property type="term" value="P:proton transmembrane transport"/>
    <property type="evidence" value="ECO:0007669"/>
    <property type="project" value="TreeGrafter"/>
</dbReference>
<organism evidence="14 15">
    <name type="scientific">Capillimicrobium parvum</name>
    <dbReference type="NCBI Taxonomy" id="2884022"/>
    <lineage>
        <taxon>Bacteria</taxon>
        <taxon>Bacillati</taxon>
        <taxon>Actinomycetota</taxon>
        <taxon>Thermoleophilia</taxon>
        <taxon>Solirubrobacterales</taxon>
        <taxon>Capillimicrobiaceae</taxon>
        <taxon>Capillimicrobium</taxon>
    </lineage>
</organism>
<evidence type="ECO:0000256" key="2">
    <source>
        <dbReference type="ARBA" id="ARBA00005675"/>
    </source>
</evidence>
<comment type="subcellular location">
    <subcellularLocation>
        <location evidence="1">Cell membrane</location>
        <topology evidence="1">Multi-pass membrane protein</topology>
    </subcellularLocation>
</comment>
<dbReference type="SFLD" id="SFLDS00003">
    <property type="entry name" value="Haloacid_Dehalogenase"/>
    <property type="match status" value="1"/>
</dbReference>
<dbReference type="PROSITE" id="PS00154">
    <property type="entry name" value="ATPASE_E1_E2"/>
    <property type="match status" value="1"/>
</dbReference>
<dbReference type="SFLD" id="SFLDF00027">
    <property type="entry name" value="p-type_atpase"/>
    <property type="match status" value="1"/>
</dbReference>
<feature type="transmembrane region" description="Helical" evidence="12">
    <location>
        <begin position="791"/>
        <end position="811"/>
    </location>
</feature>
<dbReference type="InterPro" id="IPR036412">
    <property type="entry name" value="HAD-like_sf"/>
</dbReference>
<dbReference type="InterPro" id="IPR044492">
    <property type="entry name" value="P_typ_ATPase_HD_dom"/>
</dbReference>
<dbReference type="Proteomes" id="UP001162834">
    <property type="component" value="Chromosome"/>
</dbReference>
<evidence type="ECO:0000256" key="5">
    <source>
        <dbReference type="ARBA" id="ARBA00022741"/>
    </source>
</evidence>
<evidence type="ECO:0000256" key="11">
    <source>
        <dbReference type="SAM" id="MobiDB-lite"/>
    </source>
</evidence>
<keyword evidence="6" id="KW-0067">ATP-binding</keyword>
<dbReference type="PANTHER" id="PTHR43294:SF21">
    <property type="entry name" value="CATION TRANSPORTING ATPASE"/>
    <property type="match status" value="1"/>
</dbReference>
<dbReference type="InterPro" id="IPR023299">
    <property type="entry name" value="ATPase_P-typ_cyto_dom_N"/>
</dbReference>
<evidence type="ECO:0000256" key="12">
    <source>
        <dbReference type="SAM" id="Phobius"/>
    </source>
</evidence>
<dbReference type="SUPFAM" id="SSF81665">
    <property type="entry name" value="Calcium ATPase, transmembrane domain M"/>
    <property type="match status" value="1"/>
</dbReference>
<evidence type="ECO:0000259" key="13">
    <source>
        <dbReference type="SMART" id="SM00831"/>
    </source>
</evidence>
<feature type="transmembrane region" description="Helical" evidence="12">
    <location>
        <begin position="901"/>
        <end position="919"/>
    </location>
</feature>
<dbReference type="Gene3D" id="2.70.150.10">
    <property type="entry name" value="Calcium-transporting ATPase, cytoplasmic transduction domain A"/>
    <property type="match status" value="1"/>
</dbReference>
<evidence type="ECO:0000256" key="1">
    <source>
        <dbReference type="ARBA" id="ARBA00004651"/>
    </source>
</evidence>
<dbReference type="InterPro" id="IPR004014">
    <property type="entry name" value="ATPase_P-typ_cation-transptr_N"/>
</dbReference>
<dbReference type="NCBIfam" id="TIGR01494">
    <property type="entry name" value="ATPase_P-type"/>
    <property type="match status" value="3"/>
</dbReference>
<evidence type="ECO:0000256" key="6">
    <source>
        <dbReference type="ARBA" id="ARBA00022840"/>
    </source>
</evidence>
<feature type="transmembrane region" description="Helical" evidence="12">
    <location>
        <begin position="306"/>
        <end position="329"/>
    </location>
</feature>
<feature type="transmembrane region" description="Helical" evidence="12">
    <location>
        <begin position="831"/>
        <end position="850"/>
    </location>
</feature>
<keyword evidence="9 12" id="KW-0472">Membrane</keyword>
<comment type="catalytic activity">
    <reaction evidence="10">
        <text>ATP + H2O = ADP + phosphate + H(+)</text>
        <dbReference type="Rhea" id="RHEA:13065"/>
        <dbReference type="ChEBI" id="CHEBI:15377"/>
        <dbReference type="ChEBI" id="CHEBI:15378"/>
        <dbReference type="ChEBI" id="CHEBI:30616"/>
        <dbReference type="ChEBI" id="CHEBI:43474"/>
        <dbReference type="ChEBI" id="CHEBI:456216"/>
    </reaction>
</comment>
<evidence type="ECO:0000313" key="14">
    <source>
        <dbReference type="EMBL" id="UGS34431.1"/>
    </source>
</evidence>
<evidence type="ECO:0000256" key="3">
    <source>
        <dbReference type="ARBA" id="ARBA00022475"/>
    </source>
</evidence>
<dbReference type="SUPFAM" id="SSF56784">
    <property type="entry name" value="HAD-like"/>
    <property type="match status" value="1"/>
</dbReference>
<evidence type="ECO:0000256" key="10">
    <source>
        <dbReference type="ARBA" id="ARBA00049360"/>
    </source>
</evidence>
<name>A0A9E6XVB2_9ACTN</name>
<comment type="similarity">
    <text evidence="2">Belongs to the cation transport ATPase (P-type) (TC 3.A.3) family. Type IIA subfamily.</text>
</comment>
<dbReference type="GO" id="GO:0005886">
    <property type="term" value="C:plasma membrane"/>
    <property type="evidence" value="ECO:0007669"/>
    <property type="project" value="UniProtKB-SubCell"/>
</dbReference>
<dbReference type="GO" id="GO:0016887">
    <property type="term" value="F:ATP hydrolysis activity"/>
    <property type="evidence" value="ECO:0007669"/>
    <property type="project" value="InterPro"/>
</dbReference>
<keyword evidence="4 12" id="KW-0812">Transmembrane</keyword>
<dbReference type="Gene3D" id="3.40.1110.10">
    <property type="entry name" value="Calcium-transporting ATPase, cytoplasmic domain N"/>
    <property type="match status" value="1"/>
</dbReference>
<dbReference type="KEGG" id="sbae:DSM104329_00809"/>
<dbReference type="InterPro" id="IPR023298">
    <property type="entry name" value="ATPase_P-typ_TM_dom_sf"/>
</dbReference>
<dbReference type="Pfam" id="PF00689">
    <property type="entry name" value="Cation_ATPase_C"/>
    <property type="match status" value="1"/>
</dbReference>
<dbReference type="Gene3D" id="3.40.50.1000">
    <property type="entry name" value="HAD superfamily/HAD-like"/>
    <property type="match status" value="1"/>
</dbReference>
<evidence type="ECO:0000256" key="4">
    <source>
        <dbReference type="ARBA" id="ARBA00022692"/>
    </source>
</evidence>
<keyword evidence="8 12" id="KW-1133">Transmembrane helix</keyword>
<accession>A0A9E6XVB2</accession>
<dbReference type="GO" id="GO:0005524">
    <property type="term" value="F:ATP binding"/>
    <property type="evidence" value="ECO:0007669"/>
    <property type="project" value="UniProtKB-KW"/>
</dbReference>
<dbReference type="InterPro" id="IPR050510">
    <property type="entry name" value="Cation_transp_ATPase_P-type"/>
</dbReference>
<feature type="region of interest" description="Disordered" evidence="11">
    <location>
        <begin position="1"/>
        <end position="23"/>
    </location>
</feature>
<protein>
    <submittedName>
        <fullName evidence="14">Calcium-transporting ATPase 1</fullName>
    </submittedName>
</protein>
<reference evidence="14" key="1">
    <citation type="journal article" date="2022" name="Int. J. Syst. Evol. Microbiol.">
        <title>Pseudomonas aegrilactucae sp. nov. and Pseudomonas morbosilactucae sp. nov., pathogens causing bacterial rot of lettuce in Japan.</title>
        <authorList>
            <person name="Sawada H."/>
            <person name="Fujikawa T."/>
            <person name="Satou M."/>
        </authorList>
    </citation>
    <scope>NUCLEOTIDE SEQUENCE</scope>
    <source>
        <strain evidence="14">0166_1</strain>
    </source>
</reference>
<feature type="transmembrane region" description="Helical" evidence="12">
    <location>
        <begin position="871"/>
        <end position="889"/>
    </location>
</feature>
<keyword evidence="3" id="KW-1003">Cell membrane</keyword>
<keyword evidence="5" id="KW-0547">Nucleotide-binding</keyword>
<feature type="transmembrane region" description="Helical" evidence="12">
    <location>
        <begin position="276"/>
        <end position="300"/>
    </location>
</feature>
<dbReference type="Gene3D" id="1.20.1110.10">
    <property type="entry name" value="Calcium-transporting ATPase, transmembrane domain"/>
    <property type="match status" value="1"/>
</dbReference>
<keyword evidence="7" id="KW-1278">Translocase</keyword>
<dbReference type="InterPro" id="IPR001757">
    <property type="entry name" value="P_typ_ATPase"/>
</dbReference>
<dbReference type="InterPro" id="IPR059000">
    <property type="entry name" value="ATPase_P-type_domA"/>
</dbReference>
<dbReference type="Pfam" id="PF13246">
    <property type="entry name" value="Cation_ATPase"/>
    <property type="match status" value="1"/>
</dbReference>
<dbReference type="SUPFAM" id="SSF81653">
    <property type="entry name" value="Calcium ATPase, transduction domain A"/>
    <property type="match status" value="1"/>
</dbReference>
<dbReference type="SFLD" id="SFLDG00002">
    <property type="entry name" value="C1.7:_P-type_atpase_like"/>
    <property type="match status" value="1"/>
</dbReference>
<feature type="transmembrane region" description="Helical" evidence="12">
    <location>
        <begin position="86"/>
        <end position="105"/>
    </location>
</feature>
<dbReference type="GO" id="GO:0019829">
    <property type="term" value="F:ATPase-coupled monoatomic cation transmembrane transporter activity"/>
    <property type="evidence" value="ECO:0007669"/>
    <property type="project" value="TreeGrafter"/>
</dbReference>
<dbReference type="SUPFAM" id="SSF81660">
    <property type="entry name" value="Metal cation-transporting ATPase, ATP-binding domain N"/>
    <property type="match status" value="1"/>
</dbReference>
<dbReference type="Pfam" id="PF00690">
    <property type="entry name" value="Cation_ATPase_N"/>
    <property type="match status" value="1"/>
</dbReference>
<dbReference type="EMBL" id="CP087164">
    <property type="protein sequence ID" value="UGS34431.1"/>
    <property type="molecule type" value="Genomic_DNA"/>
</dbReference>
<dbReference type="InterPro" id="IPR008250">
    <property type="entry name" value="ATPase_P-typ_transduc_dom_A_sf"/>
</dbReference>
<dbReference type="AlphaFoldDB" id="A0A9E6XVB2"/>